<dbReference type="EMBL" id="LAZR01010186">
    <property type="protein sequence ID" value="KKM68332.1"/>
    <property type="molecule type" value="Genomic_DNA"/>
</dbReference>
<evidence type="ECO:0000313" key="1">
    <source>
        <dbReference type="EMBL" id="KKM68332.1"/>
    </source>
</evidence>
<accession>A0A0F9MGW2</accession>
<gene>
    <name evidence="1" type="ORF">LCGC14_1461870</name>
</gene>
<reference evidence="1" key="1">
    <citation type="journal article" date="2015" name="Nature">
        <title>Complex archaea that bridge the gap between prokaryotes and eukaryotes.</title>
        <authorList>
            <person name="Spang A."/>
            <person name="Saw J.H."/>
            <person name="Jorgensen S.L."/>
            <person name="Zaremba-Niedzwiedzka K."/>
            <person name="Martijn J."/>
            <person name="Lind A.E."/>
            <person name="van Eijk R."/>
            <person name="Schleper C."/>
            <person name="Guy L."/>
            <person name="Ettema T.J."/>
        </authorList>
    </citation>
    <scope>NUCLEOTIDE SEQUENCE</scope>
</reference>
<proteinExistence type="predicted"/>
<sequence length="90" mass="9711">MQDTPKVNNGTPELSAEYLEVIAEAIVAWTATEILEEAERDGEHNNEPVISPVHFIATILKRVPAVGGLCLQAGADKHIGYISVEDENGN</sequence>
<organism evidence="1">
    <name type="scientific">marine sediment metagenome</name>
    <dbReference type="NCBI Taxonomy" id="412755"/>
    <lineage>
        <taxon>unclassified sequences</taxon>
        <taxon>metagenomes</taxon>
        <taxon>ecological metagenomes</taxon>
    </lineage>
</organism>
<protein>
    <submittedName>
        <fullName evidence="1">Uncharacterized protein</fullName>
    </submittedName>
</protein>
<comment type="caution">
    <text evidence="1">The sequence shown here is derived from an EMBL/GenBank/DDBJ whole genome shotgun (WGS) entry which is preliminary data.</text>
</comment>
<dbReference type="AlphaFoldDB" id="A0A0F9MGW2"/>
<name>A0A0F9MGW2_9ZZZZ</name>